<accession>A0A0C3NGS1</accession>
<reference evidence="1 2" key="1">
    <citation type="submission" date="2014-04" db="EMBL/GenBank/DDBJ databases">
        <authorList>
            <consortium name="DOE Joint Genome Institute"/>
            <person name="Kuo A."/>
            <person name="Kohler A."/>
            <person name="Costa M.D."/>
            <person name="Nagy L.G."/>
            <person name="Floudas D."/>
            <person name="Copeland A."/>
            <person name="Barry K.W."/>
            <person name="Cichocki N."/>
            <person name="Veneault-Fourrey C."/>
            <person name="LaButti K."/>
            <person name="Lindquist E.A."/>
            <person name="Lipzen A."/>
            <person name="Lundell T."/>
            <person name="Morin E."/>
            <person name="Murat C."/>
            <person name="Sun H."/>
            <person name="Tunlid A."/>
            <person name="Henrissat B."/>
            <person name="Grigoriev I.V."/>
            <person name="Hibbett D.S."/>
            <person name="Martin F."/>
            <person name="Nordberg H.P."/>
            <person name="Cantor M.N."/>
            <person name="Hua S.X."/>
        </authorList>
    </citation>
    <scope>NUCLEOTIDE SEQUENCE [LARGE SCALE GENOMIC DNA]</scope>
    <source>
        <strain evidence="1 2">Marx 270</strain>
    </source>
</reference>
<sequence length="68" mass="8190">MSSKRPFRNSDRHKLKQLVVAAYNMHPLKSETFSFHKDSSQKFMPNMNRFESSVWLFCSLVPYQVTYW</sequence>
<name>A0A0C3NGS1_PISTI</name>
<organism evidence="1 2">
    <name type="scientific">Pisolithus tinctorius Marx 270</name>
    <dbReference type="NCBI Taxonomy" id="870435"/>
    <lineage>
        <taxon>Eukaryota</taxon>
        <taxon>Fungi</taxon>
        <taxon>Dikarya</taxon>
        <taxon>Basidiomycota</taxon>
        <taxon>Agaricomycotina</taxon>
        <taxon>Agaricomycetes</taxon>
        <taxon>Agaricomycetidae</taxon>
        <taxon>Boletales</taxon>
        <taxon>Sclerodermatineae</taxon>
        <taxon>Pisolithaceae</taxon>
        <taxon>Pisolithus</taxon>
    </lineage>
</organism>
<dbReference type="Proteomes" id="UP000054217">
    <property type="component" value="Unassembled WGS sequence"/>
</dbReference>
<keyword evidence="2" id="KW-1185">Reference proteome</keyword>
<dbReference type="HOGENOM" id="CLU_2794985_0_0_1"/>
<dbReference type="EMBL" id="KN831997">
    <property type="protein sequence ID" value="KIO00250.1"/>
    <property type="molecule type" value="Genomic_DNA"/>
</dbReference>
<gene>
    <name evidence="1" type="ORF">M404DRAFT_1003936</name>
</gene>
<reference evidence="2" key="2">
    <citation type="submission" date="2015-01" db="EMBL/GenBank/DDBJ databases">
        <title>Evolutionary Origins and Diversification of the Mycorrhizal Mutualists.</title>
        <authorList>
            <consortium name="DOE Joint Genome Institute"/>
            <consortium name="Mycorrhizal Genomics Consortium"/>
            <person name="Kohler A."/>
            <person name="Kuo A."/>
            <person name="Nagy L.G."/>
            <person name="Floudas D."/>
            <person name="Copeland A."/>
            <person name="Barry K.W."/>
            <person name="Cichocki N."/>
            <person name="Veneault-Fourrey C."/>
            <person name="LaButti K."/>
            <person name="Lindquist E.A."/>
            <person name="Lipzen A."/>
            <person name="Lundell T."/>
            <person name="Morin E."/>
            <person name="Murat C."/>
            <person name="Riley R."/>
            <person name="Ohm R."/>
            <person name="Sun H."/>
            <person name="Tunlid A."/>
            <person name="Henrissat B."/>
            <person name="Grigoriev I.V."/>
            <person name="Hibbett D.S."/>
            <person name="Martin F."/>
        </authorList>
    </citation>
    <scope>NUCLEOTIDE SEQUENCE [LARGE SCALE GENOMIC DNA]</scope>
    <source>
        <strain evidence="2">Marx 270</strain>
    </source>
</reference>
<evidence type="ECO:0000313" key="2">
    <source>
        <dbReference type="Proteomes" id="UP000054217"/>
    </source>
</evidence>
<evidence type="ECO:0000313" key="1">
    <source>
        <dbReference type="EMBL" id="KIO00250.1"/>
    </source>
</evidence>
<dbReference type="OrthoDB" id="199771at2759"/>
<dbReference type="AlphaFoldDB" id="A0A0C3NGS1"/>
<protein>
    <submittedName>
        <fullName evidence="1">Uncharacterized protein</fullName>
    </submittedName>
</protein>
<proteinExistence type="predicted"/>
<dbReference type="InParanoid" id="A0A0C3NGS1"/>